<reference evidence="2" key="1">
    <citation type="submission" date="2021-02" db="EMBL/GenBank/DDBJ databases">
        <authorList>
            <person name="Nowell W R."/>
        </authorList>
    </citation>
    <scope>NUCLEOTIDE SEQUENCE</scope>
</reference>
<feature type="compositionally biased region" description="Polar residues" evidence="1">
    <location>
        <begin position="364"/>
        <end position="374"/>
    </location>
</feature>
<feature type="compositionally biased region" description="Basic and acidic residues" evidence="1">
    <location>
        <begin position="73"/>
        <end position="87"/>
    </location>
</feature>
<feature type="region of interest" description="Disordered" evidence="1">
    <location>
        <begin position="1466"/>
        <end position="1569"/>
    </location>
</feature>
<feature type="compositionally biased region" description="Basic and acidic residues" evidence="1">
    <location>
        <begin position="625"/>
        <end position="639"/>
    </location>
</feature>
<feature type="compositionally biased region" description="Basic and acidic residues" evidence="1">
    <location>
        <begin position="273"/>
        <end position="283"/>
    </location>
</feature>
<feature type="region of interest" description="Disordered" evidence="1">
    <location>
        <begin position="1"/>
        <end position="22"/>
    </location>
</feature>
<feature type="compositionally biased region" description="Acidic residues" evidence="1">
    <location>
        <begin position="323"/>
        <end position="336"/>
    </location>
</feature>
<comment type="caution">
    <text evidence="2">The sequence shown here is derived from an EMBL/GenBank/DDBJ whole genome shotgun (WGS) entry which is preliminary data.</text>
</comment>
<evidence type="ECO:0000313" key="2">
    <source>
        <dbReference type="EMBL" id="CAF4154486.1"/>
    </source>
</evidence>
<feature type="region of interest" description="Disordered" evidence="1">
    <location>
        <begin position="364"/>
        <end position="393"/>
    </location>
</feature>
<feature type="region of interest" description="Disordered" evidence="1">
    <location>
        <begin position="408"/>
        <end position="454"/>
    </location>
</feature>
<feature type="compositionally biased region" description="Basic and acidic residues" evidence="1">
    <location>
        <begin position="1172"/>
        <end position="1182"/>
    </location>
</feature>
<evidence type="ECO:0000313" key="3">
    <source>
        <dbReference type="Proteomes" id="UP000663868"/>
    </source>
</evidence>
<feature type="compositionally biased region" description="Polar residues" evidence="1">
    <location>
        <begin position="1524"/>
        <end position="1547"/>
    </location>
</feature>
<feature type="compositionally biased region" description="Low complexity" evidence="1">
    <location>
        <begin position="1497"/>
        <end position="1508"/>
    </location>
</feature>
<feature type="non-terminal residue" evidence="2">
    <location>
        <position position="1"/>
    </location>
</feature>
<evidence type="ECO:0000256" key="1">
    <source>
        <dbReference type="SAM" id="MobiDB-lite"/>
    </source>
</evidence>
<gene>
    <name evidence="2" type="ORF">KXQ929_LOCUS37451</name>
</gene>
<feature type="compositionally biased region" description="Basic and acidic residues" evidence="1">
    <location>
        <begin position="201"/>
        <end position="213"/>
    </location>
</feature>
<feature type="region of interest" description="Disordered" evidence="1">
    <location>
        <begin position="594"/>
        <end position="639"/>
    </location>
</feature>
<feature type="compositionally biased region" description="Polar residues" evidence="1">
    <location>
        <begin position="1017"/>
        <end position="1031"/>
    </location>
</feature>
<feature type="region of interest" description="Disordered" evidence="1">
    <location>
        <begin position="273"/>
        <end position="337"/>
    </location>
</feature>
<feature type="compositionally biased region" description="Basic and acidic residues" evidence="1">
    <location>
        <begin position="1002"/>
        <end position="1012"/>
    </location>
</feature>
<feature type="compositionally biased region" description="Basic and acidic residues" evidence="1">
    <location>
        <begin position="1471"/>
        <end position="1481"/>
    </location>
</feature>
<feature type="compositionally biased region" description="Polar residues" evidence="1">
    <location>
        <begin position="284"/>
        <end position="295"/>
    </location>
</feature>
<feature type="compositionally biased region" description="Basic and acidic residues" evidence="1">
    <location>
        <begin position="96"/>
        <end position="122"/>
    </location>
</feature>
<feature type="region of interest" description="Disordered" evidence="1">
    <location>
        <begin position="58"/>
        <end position="223"/>
    </location>
</feature>
<feature type="region of interest" description="Disordered" evidence="1">
    <location>
        <begin position="1229"/>
        <end position="1253"/>
    </location>
</feature>
<name>A0A819YK30_9BILA</name>
<accession>A0A819YK30</accession>
<feature type="region of interest" description="Disordered" evidence="1">
    <location>
        <begin position="992"/>
        <end position="1038"/>
    </location>
</feature>
<feature type="compositionally biased region" description="Basic and acidic residues" evidence="1">
    <location>
        <begin position="1289"/>
        <end position="1300"/>
    </location>
</feature>
<feature type="compositionally biased region" description="Polar residues" evidence="1">
    <location>
        <begin position="1701"/>
        <end position="1712"/>
    </location>
</feature>
<dbReference type="EMBL" id="CAJOBB010006218">
    <property type="protein sequence ID" value="CAF4154486.1"/>
    <property type="molecule type" value="Genomic_DNA"/>
</dbReference>
<protein>
    <submittedName>
        <fullName evidence="2">Uncharacterized protein</fullName>
    </submittedName>
</protein>
<feature type="region of interest" description="Disordered" evidence="1">
    <location>
        <begin position="1289"/>
        <end position="1317"/>
    </location>
</feature>
<proteinExistence type="predicted"/>
<sequence length="1743" mass="192400">REMLAASLPEHQPRSNVKVEQATENIPEIFVTVPDDSSASMSEEEVTKEKIPEIFITVPDDSSAATSEEEEEPILRKNIEQDERQTAKEISPIAEHVVETTNEERESTAEDRTKDAEAEHISSDAITEAVREILATPLASHRKPTDATSGTEKAFDEETVGAEEQRTQKHLEPISDTTETITDVTKIETEKVVDEETVGDEEQRTQKHLEQGERQVSSEQLSTVDVVEDKIKETEAEHLSSEALTEAVREILDIPTAVGELQTDAVVEKRPEVTADEANKESEQVSTSIFRQQTAAEEEQLPNIEAEVEERQLLSKTSSVDETVTETEVTEDDQREIEEQLRTEAEYLVSEILYEALREIIPDSFSTDLPSTDLSLEKTSEVTDEESLKASSELFPSSFEQMTTIEEQTREKDVEHVEVEPSTKVSSIIETDEETTTKSSDQHLDHEKATAEDAAQHLSSEALTEAVRQILSTPLNVHLPSVEQSLSSISTEPAALQINEQIPARREDSTIIFTLEQKPAESEQYMGEVLKTSNEEPLSIDSLSETVRHILAAPLNVHLPSITSVTEKPAIEEVLEKPSAKSHITTVEQIITTTTTTEEEQAQPKDIEQNGMKPLSKTSSIVETTEERRASTEDKTKEMNAEYLSSEALTEAVREILATPLTVHLPSVDTKAEAVEVLDQPSTSISAECSRITETIEEQLPLPREIHEEVILARPVESTVGADESAEEVLRKAEDEAIPSDSLTGIVRNILCTPLTVHHPTVDVTTEKAAEEPSYSHYEQVTSTEDKSISGTDIQQDHVEQPRKPSLTTTTVQETVPEDKTQEIVAENLSTETLTEVIREILATPVAVHLPTVDHTTTTVAETEHQDEIPSTDLRMESVQQVESVISSPVTTSEEEILKSTEPSFTIDTTKKTTLEHYQPSLDDTRDETEVESSTSDALTETVREILATPLSVHLPSVGSKIEKTIIQTEEESETLPSQTSTSIFEQITTTTAEEQQIPQRDSQHDAIESSAKRPSITETVQETVTEAHQPSTDDKTKEIEADHLSSEALTEAVREILATPLTVHLPFVDNTITTTSKTQQQNEIPSVDSSTQIQEQISITAPELETTDMKDVQPESHKVTFDTETEQEKITEDLAKETEAERLSSEALTETVREILAAPLTVHLPSVDVKSETAESIEKPSQEQLPTSMMESTSKQDIVIDQVPVSQDTIEHETVLKTQEPILETTTTTTTTIREEETTSDRHLPTSVRKESREEVVSTDSLTETVRQILATPVPVHLPSVPTREVEQISETDKVEPRSKSSSITEIVQERTSEDTTQEVEAEHLSSEALTEAVRLILATPLTIHLPSVDAKTETTKENEEPSTAVSIEDTQKIDSVSDEPVLEKSTIITHTVKETTTENEESDVEDKFIPTDVSQSSDSLVELTHEIITTSPVDDKSRTTIESEEVLPSSDSLAEIVHQVFASPAKSAHTKEVSKKERSTIQSQSSESIEEESSTSKSTSSDSDQIPLRSTSTDINEEQNEESFLQDSTSSSENKTVSDESQSSFRPLISSTSASVSEDESFNDDNNQSLSTSLYATIKSIVNGAIDDACNSLEQSISLQSDNQPVISVPIIYDSTIRDDSELTPTKDTTSELYNDYYSTSGLTNIVNSIVNLPNKASSELSAPHEDNEIILSSKPDFDDQLDITELSNIIDTATKLLNTPTSTPEQSEVSEPISPHRASAVHSSLITDDQDNINADDHPP</sequence>
<dbReference type="Proteomes" id="UP000663868">
    <property type="component" value="Unassembled WGS sequence"/>
</dbReference>
<feature type="compositionally biased region" description="Basic and acidic residues" evidence="1">
    <location>
        <begin position="163"/>
        <end position="173"/>
    </location>
</feature>
<feature type="compositionally biased region" description="Basic and acidic residues" evidence="1">
    <location>
        <begin position="1234"/>
        <end position="1253"/>
    </location>
</feature>
<feature type="compositionally biased region" description="Basic and acidic residues" evidence="1">
    <location>
        <begin position="185"/>
        <end position="194"/>
    </location>
</feature>
<organism evidence="2 3">
    <name type="scientific">Adineta steineri</name>
    <dbReference type="NCBI Taxonomy" id="433720"/>
    <lineage>
        <taxon>Eukaryota</taxon>
        <taxon>Metazoa</taxon>
        <taxon>Spiralia</taxon>
        <taxon>Gnathifera</taxon>
        <taxon>Rotifera</taxon>
        <taxon>Eurotatoria</taxon>
        <taxon>Bdelloidea</taxon>
        <taxon>Adinetida</taxon>
        <taxon>Adinetidae</taxon>
        <taxon>Adineta</taxon>
    </lineage>
</organism>
<feature type="compositionally biased region" description="Basic and acidic residues" evidence="1">
    <location>
        <begin position="440"/>
        <end position="454"/>
    </location>
</feature>
<feature type="region of interest" description="Disordered" evidence="1">
    <location>
        <begin position="1701"/>
        <end position="1743"/>
    </location>
</feature>
<feature type="non-terminal residue" evidence="2">
    <location>
        <position position="1743"/>
    </location>
</feature>
<feature type="compositionally biased region" description="Basic and acidic residues" evidence="1">
    <location>
        <begin position="408"/>
        <end position="421"/>
    </location>
</feature>
<feature type="region of interest" description="Disordered" evidence="1">
    <location>
        <begin position="1172"/>
        <end position="1195"/>
    </location>
</feature>
<feature type="compositionally biased region" description="Polar residues" evidence="1">
    <location>
        <begin position="1183"/>
        <end position="1195"/>
    </location>
</feature>
<feature type="compositionally biased region" description="Polar residues" evidence="1">
    <location>
        <begin position="214"/>
        <end position="223"/>
    </location>
</feature>